<comment type="caution">
    <text evidence="2">The sequence shown here is derived from an EMBL/GenBank/DDBJ whole genome shotgun (WGS) entry which is preliminary data.</text>
</comment>
<dbReference type="Proteomes" id="UP001465976">
    <property type="component" value="Unassembled WGS sequence"/>
</dbReference>
<sequence length="113" mass="12576">MPLTQSQSARTLAEAISNACATNASELPCPKKIVASVPSRLEVDAGAGQTKRKREREEENDAKRVKMENSSSFRNQLMPTKPQSTPSRTHFEISEPKPIMAKGKKYVSKTEWD</sequence>
<gene>
    <name evidence="2" type="ORF">V5O48_003227</name>
</gene>
<proteinExistence type="predicted"/>
<feature type="compositionally biased region" description="Polar residues" evidence="1">
    <location>
        <begin position="68"/>
        <end position="88"/>
    </location>
</feature>
<keyword evidence="3" id="KW-1185">Reference proteome</keyword>
<feature type="region of interest" description="Disordered" evidence="1">
    <location>
        <begin position="40"/>
        <end position="113"/>
    </location>
</feature>
<reference evidence="2 3" key="1">
    <citation type="submission" date="2024-02" db="EMBL/GenBank/DDBJ databases">
        <title>A draft genome for the cacao thread blight pathogen Marasmius crinis-equi.</title>
        <authorList>
            <person name="Cohen S.P."/>
            <person name="Baruah I.K."/>
            <person name="Amoako-Attah I."/>
            <person name="Bukari Y."/>
            <person name="Meinhardt L.W."/>
            <person name="Bailey B.A."/>
        </authorList>
    </citation>
    <scope>NUCLEOTIDE SEQUENCE [LARGE SCALE GENOMIC DNA]</scope>
    <source>
        <strain evidence="2 3">GH-76</strain>
    </source>
</reference>
<organism evidence="2 3">
    <name type="scientific">Marasmius crinis-equi</name>
    <dbReference type="NCBI Taxonomy" id="585013"/>
    <lineage>
        <taxon>Eukaryota</taxon>
        <taxon>Fungi</taxon>
        <taxon>Dikarya</taxon>
        <taxon>Basidiomycota</taxon>
        <taxon>Agaricomycotina</taxon>
        <taxon>Agaricomycetes</taxon>
        <taxon>Agaricomycetidae</taxon>
        <taxon>Agaricales</taxon>
        <taxon>Marasmiineae</taxon>
        <taxon>Marasmiaceae</taxon>
        <taxon>Marasmius</taxon>
    </lineage>
</organism>
<dbReference type="EMBL" id="JBAHYK010000085">
    <property type="protein sequence ID" value="KAL0578774.1"/>
    <property type="molecule type" value="Genomic_DNA"/>
</dbReference>
<protein>
    <submittedName>
        <fullName evidence="2">Uncharacterized protein</fullName>
    </submittedName>
</protein>
<evidence type="ECO:0000313" key="3">
    <source>
        <dbReference type="Proteomes" id="UP001465976"/>
    </source>
</evidence>
<accession>A0ABR3FTH8</accession>
<evidence type="ECO:0000256" key="1">
    <source>
        <dbReference type="SAM" id="MobiDB-lite"/>
    </source>
</evidence>
<name>A0ABR3FTH8_9AGAR</name>
<evidence type="ECO:0000313" key="2">
    <source>
        <dbReference type="EMBL" id="KAL0578774.1"/>
    </source>
</evidence>
<feature type="compositionally biased region" description="Basic and acidic residues" evidence="1">
    <location>
        <begin position="55"/>
        <end position="67"/>
    </location>
</feature>